<accession>A0A072VPL5</accession>
<gene>
    <name evidence="6" type="ordered locus">MTR_1g021638</name>
    <name evidence="7" type="ORF">MtrunA17_Chr1g0154361</name>
</gene>
<sequence>MSSFLCSLLLIFIFTSQLTIATTDTANKFQYFCDQNNDGGNYPTNSTYHTNLNTLLSTLTSNKDINYGFYNSSYGNNTDKVNAIGLCRGDVKLNDCQNCLKNSTVLLTQHCQNRKEAIGWYNDEECMLRYSNRSIFGLNEIGPAYFVWNTNNATNEVEFNKVVNFFLDSLRNRAASGDSDLKYAVGSDEVGPSNNQTIYGLVQCTPDLSKTLCDDCLVQSIKEISNCCNNRLGARIVRPSCNLRYETNSFFYQPTPSDSPSPSPVPVPVPSFSTPPPFAQNNTSSQDKGNTSRNVVPVILLMLILLCSLLSSF</sequence>
<dbReference type="Gene3D" id="3.30.430.20">
    <property type="entry name" value="Gnk2 domain, C-X8-C-X2-C motif"/>
    <property type="match status" value="2"/>
</dbReference>
<keyword evidence="1 4" id="KW-0732">Signal</keyword>
<dbReference type="Proteomes" id="UP000265566">
    <property type="component" value="Chromosome 1"/>
</dbReference>
<dbReference type="FunFam" id="3.30.430.20:FF:000003">
    <property type="entry name" value="Cysteine-rich RLK (RECEPTOR-like protein kinase) 10"/>
    <property type="match status" value="1"/>
</dbReference>
<dbReference type="STRING" id="3880.A0A072VPL5"/>
<dbReference type="CDD" id="cd23509">
    <property type="entry name" value="Gnk2-like"/>
    <property type="match status" value="2"/>
</dbReference>
<feature type="region of interest" description="Disordered" evidence="3">
    <location>
        <begin position="254"/>
        <end position="290"/>
    </location>
</feature>
<evidence type="ECO:0000256" key="4">
    <source>
        <dbReference type="SAM" id="SignalP"/>
    </source>
</evidence>
<reference evidence="6 9" key="2">
    <citation type="journal article" date="2014" name="BMC Genomics">
        <title>An improved genome release (version Mt4.0) for the model legume Medicago truncatula.</title>
        <authorList>
            <person name="Tang H."/>
            <person name="Krishnakumar V."/>
            <person name="Bidwell S."/>
            <person name="Rosen B."/>
            <person name="Chan A."/>
            <person name="Zhou S."/>
            <person name="Gentzbittel L."/>
            <person name="Childs K.L."/>
            <person name="Yandell M."/>
            <person name="Gundlach H."/>
            <person name="Mayer K.F."/>
            <person name="Schwartz D.C."/>
            <person name="Town C.D."/>
        </authorList>
    </citation>
    <scope>GENOME REANNOTATION</scope>
    <source>
        <strain evidence="6">A17</strain>
        <strain evidence="8 9">cv. Jemalong A17</strain>
    </source>
</reference>
<dbReference type="PANTHER" id="PTHR32099:SF51">
    <property type="entry name" value="CYSTEINE-RICH RECEPTOR-LIKE PROTEIN KINASE 25 ISOFORM X1"/>
    <property type="match status" value="1"/>
</dbReference>
<keyword evidence="9" id="KW-1185">Reference proteome</keyword>
<name>A0A072VPL5_MEDTR</name>
<dbReference type="HOGENOM" id="CLU_000288_35_0_1"/>
<dbReference type="Proteomes" id="UP000002051">
    <property type="component" value="Unassembled WGS sequence"/>
</dbReference>
<dbReference type="EMBL" id="CM001217">
    <property type="protein sequence ID" value="KEH40075.1"/>
    <property type="molecule type" value="Genomic_DNA"/>
</dbReference>
<evidence type="ECO:0000256" key="1">
    <source>
        <dbReference type="ARBA" id="ARBA00022729"/>
    </source>
</evidence>
<reference evidence="7" key="4">
    <citation type="journal article" date="2018" name="Nat. Plants">
        <title>Whole-genome landscape of Medicago truncatula symbiotic genes.</title>
        <authorList>
            <person name="Pecrix Y."/>
            <person name="Gamas P."/>
            <person name="Carrere S."/>
        </authorList>
    </citation>
    <scope>NUCLEOTIDE SEQUENCE</scope>
    <source>
        <tissue evidence="7">Leaves</tissue>
    </source>
</reference>
<dbReference type="InterPro" id="IPR002902">
    <property type="entry name" value="GNK2"/>
</dbReference>
<dbReference type="EnsemblPlants" id="KEH40075">
    <property type="protein sequence ID" value="KEH40075"/>
    <property type="gene ID" value="MTR_1g021638"/>
</dbReference>
<evidence type="ECO:0000313" key="7">
    <source>
        <dbReference type="EMBL" id="RHN77398.1"/>
    </source>
</evidence>
<dbReference type="AlphaFoldDB" id="A0A072VPL5"/>
<feature type="signal peptide" evidence="4">
    <location>
        <begin position="1"/>
        <end position="21"/>
    </location>
</feature>
<feature type="domain" description="Gnk2-homologous" evidence="5">
    <location>
        <begin position="30"/>
        <end position="135"/>
    </location>
</feature>
<dbReference type="PANTHER" id="PTHR32099">
    <property type="entry name" value="CYSTEINE-RICH REPEAT SECRETORY PROTEIN"/>
    <property type="match status" value="1"/>
</dbReference>
<evidence type="ECO:0000313" key="9">
    <source>
        <dbReference type="Proteomes" id="UP000002051"/>
    </source>
</evidence>
<reference evidence="8" key="3">
    <citation type="submission" date="2015-04" db="UniProtKB">
        <authorList>
            <consortium name="EnsemblPlants"/>
        </authorList>
    </citation>
    <scope>IDENTIFICATION</scope>
    <source>
        <strain evidence="8">cv. Jemalong A17</strain>
    </source>
</reference>
<feature type="domain" description="Gnk2-homologous" evidence="5">
    <location>
        <begin position="141"/>
        <end position="250"/>
    </location>
</feature>
<dbReference type="Pfam" id="PF01657">
    <property type="entry name" value="Stress-antifung"/>
    <property type="match status" value="2"/>
</dbReference>
<evidence type="ECO:0000259" key="5">
    <source>
        <dbReference type="PROSITE" id="PS51473"/>
    </source>
</evidence>
<keyword evidence="2" id="KW-0677">Repeat</keyword>
<evidence type="ECO:0000313" key="6">
    <source>
        <dbReference type="EMBL" id="KEH40075.1"/>
    </source>
</evidence>
<evidence type="ECO:0000313" key="8">
    <source>
        <dbReference type="EnsemblPlants" id="KEH40075"/>
    </source>
</evidence>
<dbReference type="EMBL" id="PSQE01000001">
    <property type="protein sequence ID" value="RHN77398.1"/>
    <property type="molecule type" value="Genomic_DNA"/>
</dbReference>
<feature type="compositionally biased region" description="Pro residues" evidence="3">
    <location>
        <begin position="257"/>
        <end position="278"/>
    </location>
</feature>
<dbReference type="Gramene" id="rna845">
    <property type="protein sequence ID" value="RHN77398.1"/>
    <property type="gene ID" value="gene845"/>
</dbReference>
<proteinExistence type="predicted"/>
<evidence type="ECO:0000256" key="3">
    <source>
        <dbReference type="SAM" id="MobiDB-lite"/>
    </source>
</evidence>
<reference evidence="6 9" key="1">
    <citation type="journal article" date="2011" name="Nature">
        <title>The Medicago genome provides insight into the evolution of rhizobial symbioses.</title>
        <authorList>
            <person name="Young N.D."/>
            <person name="Debelle F."/>
            <person name="Oldroyd G.E."/>
            <person name="Geurts R."/>
            <person name="Cannon S.B."/>
            <person name="Udvardi M.K."/>
            <person name="Benedito V.A."/>
            <person name="Mayer K.F."/>
            <person name="Gouzy J."/>
            <person name="Schoof H."/>
            <person name="Van de Peer Y."/>
            <person name="Proost S."/>
            <person name="Cook D.R."/>
            <person name="Meyers B.C."/>
            <person name="Spannagl M."/>
            <person name="Cheung F."/>
            <person name="De Mita S."/>
            <person name="Krishnakumar V."/>
            <person name="Gundlach H."/>
            <person name="Zhou S."/>
            <person name="Mudge J."/>
            <person name="Bharti A.K."/>
            <person name="Murray J.D."/>
            <person name="Naoumkina M.A."/>
            <person name="Rosen B."/>
            <person name="Silverstein K.A."/>
            <person name="Tang H."/>
            <person name="Rombauts S."/>
            <person name="Zhao P.X."/>
            <person name="Zhou P."/>
            <person name="Barbe V."/>
            <person name="Bardou P."/>
            <person name="Bechner M."/>
            <person name="Bellec A."/>
            <person name="Berger A."/>
            <person name="Berges H."/>
            <person name="Bidwell S."/>
            <person name="Bisseling T."/>
            <person name="Choisne N."/>
            <person name="Couloux A."/>
            <person name="Denny R."/>
            <person name="Deshpande S."/>
            <person name="Dai X."/>
            <person name="Doyle J.J."/>
            <person name="Dudez A.M."/>
            <person name="Farmer A.D."/>
            <person name="Fouteau S."/>
            <person name="Franken C."/>
            <person name="Gibelin C."/>
            <person name="Gish J."/>
            <person name="Goldstein S."/>
            <person name="Gonzalez A.J."/>
            <person name="Green P.J."/>
            <person name="Hallab A."/>
            <person name="Hartog M."/>
            <person name="Hua A."/>
            <person name="Humphray S.J."/>
            <person name="Jeong D.H."/>
            <person name="Jing Y."/>
            <person name="Jocker A."/>
            <person name="Kenton S.M."/>
            <person name="Kim D.J."/>
            <person name="Klee K."/>
            <person name="Lai H."/>
            <person name="Lang C."/>
            <person name="Lin S."/>
            <person name="Macmil S.L."/>
            <person name="Magdelenat G."/>
            <person name="Matthews L."/>
            <person name="McCorrison J."/>
            <person name="Monaghan E.L."/>
            <person name="Mun J.H."/>
            <person name="Najar F.Z."/>
            <person name="Nicholson C."/>
            <person name="Noirot C."/>
            <person name="O'Bleness M."/>
            <person name="Paule C.R."/>
            <person name="Poulain J."/>
            <person name="Prion F."/>
            <person name="Qin B."/>
            <person name="Qu C."/>
            <person name="Retzel E.F."/>
            <person name="Riddle C."/>
            <person name="Sallet E."/>
            <person name="Samain S."/>
            <person name="Samson N."/>
            <person name="Sanders I."/>
            <person name="Saurat O."/>
            <person name="Scarpelli C."/>
            <person name="Schiex T."/>
            <person name="Segurens B."/>
            <person name="Severin A.J."/>
            <person name="Sherrier D.J."/>
            <person name="Shi R."/>
            <person name="Sims S."/>
            <person name="Singer S.R."/>
            <person name="Sinharoy S."/>
            <person name="Sterck L."/>
            <person name="Viollet A."/>
            <person name="Wang B.B."/>
            <person name="Wang K."/>
            <person name="Wang M."/>
            <person name="Wang X."/>
            <person name="Warfsmann J."/>
            <person name="Weissenbach J."/>
            <person name="White D.D."/>
            <person name="White J.D."/>
            <person name="Wiley G.B."/>
            <person name="Wincker P."/>
            <person name="Xing Y."/>
            <person name="Yang L."/>
            <person name="Yao Z."/>
            <person name="Ying F."/>
            <person name="Zhai J."/>
            <person name="Zhou L."/>
            <person name="Zuber A."/>
            <person name="Denarie J."/>
            <person name="Dixon R.A."/>
            <person name="May G.D."/>
            <person name="Schwartz D.C."/>
            <person name="Rogers J."/>
            <person name="Quetier F."/>
            <person name="Town C.D."/>
            <person name="Roe B.A."/>
        </authorList>
    </citation>
    <scope>NUCLEOTIDE SEQUENCE [LARGE SCALE GENOMIC DNA]</scope>
    <source>
        <strain evidence="6">A17</strain>
        <strain evidence="8 9">cv. Jemalong A17</strain>
    </source>
</reference>
<dbReference type="InterPro" id="IPR038408">
    <property type="entry name" value="GNK2_sf"/>
</dbReference>
<dbReference type="PROSITE" id="PS51473">
    <property type="entry name" value="GNK2"/>
    <property type="match status" value="2"/>
</dbReference>
<feature type="compositionally biased region" description="Polar residues" evidence="3">
    <location>
        <begin position="279"/>
        <end position="290"/>
    </location>
</feature>
<organism evidence="6 9">
    <name type="scientific">Medicago truncatula</name>
    <name type="common">Barrel medic</name>
    <name type="synonym">Medicago tribuloides</name>
    <dbReference type="NCBI Taxonomy" id="3880"/>
    <lineage>
        <taxon>Eukaryota</taxon>
        <taxon>Viridiplantae</taxon>
        <taxon>Streptophyta</taxon>
        <taxon>Embryophyta</taxon>
        <taxon>Tracheophyta</taxon>
        <taxon>Spermatophyta</taxon>
        <taxon>Magnoliopsida</taxon>
        <taxon>eudicotyledons</taxon>
        <taxon>Gunneridae</taxon>
        <taxon>Pentapetalae</taxon>
        <taxon>rosids</taxon>
        <taxon>fabids</taxon>
        <taxon>Fabales</taxon>
        <taxon>Fabaceae</taxon>
        <taxon>Papilionoideae</taxon>
        <taxon>50 kb inversion clade</taxon>
        <taxon>NPAAA clade</taxon>
        <taxon>Hologalegina</taxon>
        <taxon>IRL clade</taxon>
        <taxon>Trifolieae</taxon>
        <taxon>Medicago</taxon>
    </lineage>
</organism>
<dbReference type="FunFam" id="3.30.430.20:FF:000002">
    <property type="entry name" value="Cysteine-rich receptor-like protein kinase 10"/>
    <property type="match status" value="1"/>
</dbReference>
<protein>
    <submittedName>
        <fullName evidence="7">Putative Gnk2-like domain-containing protein</fullName>
    </submittedName>
    <submittedName>
        <fullName evidence="6">Salt stress response/antifungal domain protein</fullName>
    </submittedName>
</protein>
<feature type="chain" id="PRO_5014500857" evidence="4">
    <location>
        <begin position="22"/>
        <end position="313"/>
    </location>
</feature>
<evidence type="ECO:0000256" key="2">
    <source>
        <dbReference type="ARBA" id="ARBA00022737"/>
    </source>
</evidence>